<evidence type="ECO:0000256" key="4">
    <source>
        <dbReference type="ARBA" id="ARBA00023136"/>
    </source>
</evidence>
<dbReference type="Gene3D" id="1.10.3720.10">
    <property type="entry name" value="MetI-like"/>
    <property type="match status" value="1"/>
</dbReference>
<feature type="transmembrane region" description="Helical" evidence="5">
    <location>
        <begin position="255"/>
        <end position="274"/>
    </location>
</feature>
<keyword evidence="3 5" id="KW-1133">Transmembrane helix</keyword>
<gene>
    <name evidence="7" type="ordered locus">Pisl_0258</name>
</gene>
<evidence type="ECO:0000256" key="5">
    <source>
        <dbReference type="SAM" id="Phobius"/>
    </source>
</evidence>
<evidence type="ECO:0000313" key="7">
    <source>
        <dbReference type="EMBL" id="ABL87438.1"/>
    </source>
</evidence>
<evidence type="ECO:0000259" key="6">
    <source>
        <dbReference type="PROSITE" id="PS50928"/>
    </source>
</evidence>
<feature type="transmembrane region" description="Helical" evidence="5">
    <location>
        <begin position="60"/>
        <end position="79"/>
    </location>
</feature>
<dbReference type="RefSeq" id="WP_011762015.1">
    <property type="nucleotide sequence ID" value="NC_008701.1"/>
</dbReference>
<dbReference type="HOGENOM" id="CLU_033621_2_0_2"/>
<name>A1RR56_PYRIL</name>
<evidence type="ECO:0000256" key="3">
    <source>
        <dbReference type="ARBA" id="ARBA00022989"/>
    </source>
</evidence>
<dbReference type="InterPro" id="IPR051408">
    <property type="entry name" value="Phosphate_transprt_permease"/>
</dbReference>
<protein>
    <submittedName>
        <fullName evidence="7">Phosphate ABC transporter membrane protein 2, PhoT family</fullName>
    </submittedName>
</protein>
<keyword evidence="2 5" id="KW-0812">Transmembrane</keyword>
<proteinExistence type="predicted"/>
<dbReference type="GO" id="GO:0055085">
    <property type="term" value="P:transmembrane transport"/>
    <property type="evidence" value="ECO:0007669"/>
    <property type="project" value="InterPro"/>
</dbReference>
<dbReference type="EMBL" id="CP000504">
    <property type="protein sequence ID" value="ABL87438.1"/>
    <property type="molecule type" value="Genomic_DNA"/>
</dbReference>
<dbReference type="InterPro" id="IPR000515">
    <property type="entry name" value="MetI-like"/>
</dbReference>
<dbReference type="Proteomes" id="UP000002595">
    <property type="component" value="Chromosome"/>
</dbReference>
<feature type="transmembrane region" description="Helical" evidence="5">
    <location>
        <begin position="194"/>
        <end position="212"/>
    </location>
</feature>
<evidence type="ECO:0000313" key="8">
    <source>
        <dbReference type="Proteomes" id="UP000002595"/>
    </source>
</evidence>
<organism evidence="7 8">
    <name type="scientific">Pyrobaculum islandicum (strain DSM 4184 / JCM 9189 / GEO3)</name>
    <dbReference type="NCBI Taxonomy" id="384616"/>
    <lineage>
        <taxon>Archaea</taxon>
        <taxon>Thermoproteota</taxon>
        <taxon>Thermoprotei</taxon>
        <taxon>Thermoproteales</taxon>
        <taxon>Thermoproteaceae</taxon>
        <taxon>Pyrobaculum</taxon>
    </lineage>
</organism>
<dbReference type="GO" id="GO:0016020">
    <property type="term" value="C:membrane"/>
    <property type="evidence" value="ECO:0007669"/>
    <property type="project" value="UniProtKB-SubCell"/>
</dbReference>
<comment type="subcellular location">
    <subcellularLocation>
        <location evidence="1">Membrane</location>
        <topology evidence="1">Multi-pass membrane protein</topology>
    </subcellularLocation>
</comment>
<dbReference type="GeneID" id="4616834"/>
<dbReference type="AlphaFoldDB" id="A1RR56"/>
<dbReference type="PANTHER" id="PTHR42922">
    <property type="entry name" value="PHOSPHATE TRANSPORT SYSTEM PERMEASE PROTEIN PSTA"/>
    <property type="match status" value="1"/>
</dbReference>
<dbReference type="OrthoDB" id="28038at2157"/>
<evidence type="ECO:0000256" key="2">
    <source>
        <dbReference type="ARBA" id="ARBA00022692"/>
    </source>
</evidence>
<dbReference type="PANTHER" id="PTHR42922:SF1">
    <property type="entry name" value="PHOSPHATE TRANSPORT SYSTEM PERMEASE PROTEIN PSTA"/>
    <property type="match status" value="1"/>
</dbReference>
<dbReference type="eggNOG" id="arCOG00168">
    <property type="taxonomic scope" value="Archaea"/>
</dbReference>
<sequence length="280" mass="29336">MRRAVNAAGLALFAALGLLSLAPLALVVGDVLYRGLAAMWKLGPGFLTALPPTPLDESGGVGPALVGFFLGFPLGVYIGEYRWELAARLARVGVNVLVEFPTITIGLFVYSLSGLLTPALRALPRPPPPFDLFVGPPSVFNAYAGAAALALIMTPYVALFTASAYASVAAGLREAVYSISGGERKALFVAMRKVLSRVITAAALLGTAKIAGETAPLLFTAGYSNYYGPFTRETASIPVLIYRSALAPYPIYHEVAYAAAALLLLLVLATYALAQLAAKR</sequence>
<feature type="transmembrane region" description="Helical" evidence="5">
    <location>
        <begin position="100"/>
        <end position="120"/>
    </location>
</feature>
<dbReference type="InterPro" id="IPR035906">
    <property type="entry name" value="MetI-like_sf"/>
</dbReference>
<dbReference type="SUPFAM" id="SSF161098">
    <property type="entry name" value="MetI-like"/>
    <property type="match status" value="1"/>
</dbReference>
<dbReference type="STRING" id="384616.Pisl_0258"/>
<dbReference type="PROSITE" id="PS50928">
    <property type="entry name" value="ABC_TM1"/>
    <property type="match status" value="1"/>
</dbReference>
<keyword evidence="4 5" id="KW-0472">Membrane</keyword>
<accession>A1RR56</accession>
<reference evidence="7" key="1">
    <citation type="submission" date="2006-12" db="EMBL/GenBank/DDBJ databases">
        <title>Complete sequence of Pyrobaculum islandicum DSM 4184.</title>
        <authorList>
            <person name="Copeland A."/>
            <person name="Lucas S."/>
            <person name="Lapidus A."/>
            <person name="Barry K."/>
            <person name="Detter J.C."/>
            <person name="Glavina del Rio T."/>
            <person name="Dalin E."/>
            <person name="Tice H."/>
            <person name="Pitluck S."/>
            <person name="Meincke L."/>
            <person name="Brettin T."/>
            <person name="Bruce D."/>
            <person name="Han C."/>
            <person name="Tapia R."/>
            <person name="Gilna P."/>
            <person name="Schmutz J."/>
            <person name="Larimer F."/>
            <person name="Land M."/>
            <person name="Hauser L."/>
            <person name="Kyrpides N."/>
            <person name="Mikhailova N."/>
            <person name="Cozen A.E."/>
            <person name="Fitz-Gibbon S.T."/>
            <person name="House C.H."/>
            <person name="Saltikov C."/>
            <person name="Lowe T."/>
            <person name="Richardson P."/>
        </authorList>
    </citation>
    <scope>NUCLEOTIDE SEQUENCE [LARGE SCALE GENOMIC DNA]</scope>
    <source>
        <strain evidence="7">DSM 4184</strain>
    </source>
</reference>
<keyword evidence="8" id="KW-1185">Reference proteome</keyword>
<dbReference type="CDD" id="cd06261">
    <property type="entry name" value="TM_PBP2"/>
    <property type="match status" value="1"/>
</dbReference>
<evidence type="ECO:0000256" key="1">
    <source>
        <dbReference type="ARBA" id="ARBA00004141"/>
    </source>
</evidence>
<dbReference type="KEGG" id="pis:Pisl_0258"/>
<feature type="domain" description="ABC transmembrane type-1" evidence="6">
    <location>
        <begin position="53"/>
        <end position="274"/>
    </location>
</feature>
<feature type="transmembrane region" description="Helical" evidence="5">
    <location>
        <begin position="140"/>
        <end position="173"/>
    </location>
</feature>